<protein>
    <submittedName>
        <fullName evidence="4">Tenascin</fullName>
    </submittedName>
</protein>
<feature type="transmembrane region" description="Helical" evidence="1">
    <location>
        <begin position="6"/>
        <end position="32"/>
    </location>
</feature>
<proteinExistence type="predicted"/>
<dbReference type="Proteomes" id="UP000271098">
    <property type="component" value="Unassembled WGS sequence"/>
</dbReference>
<dbReference type="PANTHER" id="PTHR36519:SF6">
    <property type="entry name" value="LATE NODULIN-RELATED"/>
    <property type="match status" value="1"/>
</dbReference>
<keyword evidence="3" id="KW-1185">Reference proteome</keyword>
<reference evidence="2 3" key="2">
    <citation type="submission" date="2018-11" db="EMBL/GenBank/DDBJ databases">
        <authorList>
            <consortium name="Pathogen Informatics"/>
        </authorList>
    </citation>
    <scope>NUCLEOTIDE SEQUENCE [LARGE SCALE GENOMIC DNA]</scope>
</reference>
<dbReference type="EMBL" id="UYRT01002511">
    <property type="protein sequence ID" value="VDK31139.1"/>
    <property type="molecule type" value="Genomic_DNA"/>
</dbReference>
<evidence type="ECO:0000313" key="2">
    <source>
        <dbReference type="EMBL" id="VDK31139.1"/>
    </source>
</evidence>
<keyword evidence="1" id="KW-1133">Transmembrane helix</keyword>
<reference evidence="4" key="1">
    <citation type="submission" date="2016-06" db="UniProtKB">
        <authorList>
            <consortium name="WormBaseParasite"/>
        </authorList>
    </citation>
    <scope>IDENTIFICATION</scope>
</reference>
<accession>A0A183CZI2</accession>
<organism evidence="4">
    <name type="scientific">Gongylonema pulchrum</name>
    <dbReference type="NCBI Taxonomy" id="637853"/>
    <lineage>
        <taxon>Eukaryota</taxon>
        <taxon>Metazoa</taxon>
        <taxon>Ecdysozoa</taxon>
        <taxon>Nematoda</taxon>
        <taxon>Chromadorea</taxon>
        <taxon>Rhabditida</taxon>
        <taxon>Spirurina</taxon>
        <taxon>Spiruromorpha</taxon>
        <taxon>Spiruroidea</taxon>
        <taxon>Gongylonematidae</taxon>
        <taxon>Gongylonema</taxon>
    </lineage>
</organism>
<evidence type="ECO:0000256" key="1">
    <source>
        <dbReference type="SAM" id="Phobius"/>
    </source>
</evidence>
<sequence length="311" mass="33437">MSSFFVAYPIVQLQTFFIILAGAAPSGIIGLSRISTSSQMLRLPGSSDGRCYPAAGLPCDRNVQLSDTEFKSVTSNCGLKGKCVNGRCVEDRCTDVTCTENEICRDGACWSVTDSFCITHFDCGPIFECHENKCVPLKRPLSCNCDPGEVCQQGTCFPDPKCAHVSCSTGSFCVDGTCQTAVGRDCINSACEGGTICVNGRCILDPCTNRCPPDHACREGQCRLLQGLQCHVECPKPYVCVDGRCTKNACFGKSCQIGETCENGICIKVEGRLCSLAVRDCAEHFECFSGTCQDIFQMTGVITDNANNTVL</sequence>
<evidence type="ECO:0000313" key="4">
    <source>
        <dbReference type="WBParaSite" id="GPUH_0000187801-mRNA-1"/>
    </source>
</evidence>
<dbReference type="PANTHER" id="PTHR36519">
    <property type="entry name" value="FIP (FUNGUS-INDUCED PROTEIN) RELATED-RELATED"/>
    <property type="match status" value="1"/>
</dbReference>
<name>A0A183CZI2_9BILA</name>
<dbReference type="OrthoDB" id="4405280at2759"/>
<gene>
    <name evidence="2" type="ORF">GPUH_LOCUS1875</name>
</gene>
<keyword evidence="1" id="KW-0812">Transmembrane</keyword>
<keyword evidence="1" id="KW-0472">Membrane</keyword>
<dbReference type="WBParaSite" id="GPUH_0000187801-mRNA-1">
    <property type="protein sequence ID" value="GPUH_0000187801-mRNA-1"/>
    <property type="gene ID" value="GPUH_0000187801"/>
</dbReference>
<evidence type="ECO:0000313" key="3">
    <source>
        <dbReference type="Proteomes" id="UP000271098"/>
    </source>
</evidence>
<dbReference type="AlphaFoldDB" id="A0A183CZI2"/>